<dbReference type="OrthoDB" id="9055647at2"/>
<dbReference type="InterPro" id="IPR000522">
    <property type="entry name" value="ABC_transptr_permease_BtuC"/>
</dbReference>
<sequence>MIVGALLLLVMIAVSLVAGEISLSCQAVAQVIASHLGLPIWSDAVAVSALQDSVVWHYRLPRVMAAALGGGSLALCGVVLQALLRNPLAEPYVLGLSAGASAGAVAVTVAGVAWGWALSAGAFAGAVAAFCVVMLLAAHREGSASQTLLAGIASSQLFNAIAACLMASSASAEQIRGLLFWLLGDLSAVRLSDVPWLAASAAMGLVVCLAVARPLDVLSLGERSAFALGIPVARLRYLLLALTAFMTALVVSRIGAIGFVGIVVPHLVRRWVGVRHRRRIPAAMLLGAVFVVGADLLSRTLMAAHSLPIGVVTAIVGAPVFALLLRQRSSARDT</sequence>
<evidence type="ECO:0000256" key="1">
    <source>
        <dbReference type="ARBA" id="ARBA00004651"/>
    </source>
</evidence>
<dbReference type="PANTHER" id="PTHR30472">
    <property type="entry name" value="FERRIC ENTEROBACTIN TRANSPORT SYSTEM PERMEASE PROTEIN"/>
    <property type="match status" value="1"/>
</dbReference>
<keyword evidence="7 8" id="KW-0472">Membrane</keyword>
<comment type="similarity">
    <text evidence="2">Belongs to the binding-protein-dependent transport system permease family. FecCD subfamily.</text>
</comment>
<proteinExistence type="inferred from homology"/>
<dbReference type="FunFam" id="1.10.3470.10:FF:000001">
    <property type="entry name" value="Vitamin B12 ABC transporter permease BtuC"/>
    <property type="match status" value="1"/>
</dbReference>
<protein>
    <submittedName>
        <fullName evidence="9">Iron complex transport system permease protein</fullName>
    </submittedName>
</protein>
<dbReference type="EMBL" id="AP018933">
    <property type="protein sequence ID" value="BBG30062.1"/>
    <property type="molecule type" value="Genomic_DNA"/>
</dbReference>
<dbReference type="Gene3D" id="1.10.3470.10">
    <property type="entry name" value="ABC transporter involved in vitamin B12 uptake, BtuC"/>
    <property type="match status" value="1"/>
</dbReference>
<reference evidence="9 10" key="1">
    <citation type="submission" date="2018-09" db="EMBL/GenBank/DDBJ databases">
        <title>Zymobacter palmae IAM14233 (=T109) whole genome analysis.</title>
        <authorList>
            <person name="Yanase H."/>
        </authorList>
    </citation>
    <scope>NUCLEOTIDE SEQUENCE [LARGE SCALE GENOMIC DNA]</scope>
    <source>
        <strain evidence="9 10">IAM14233</strain>
    </source>
</reference>
<dbReference type="GO" id="GO:0005886">
    <property type="term" value="C:plasma membrane"/>
    <property type="evidence" value="ECO:0007669"/>
    <property type="project" value="UniProtKB-SubCell"/>
</dbReference>
<dbReference type="AlphaFoldDB" id="A0A348HEL0"/>
<evidence type="ECO:0000256" key="2">
    <source>
        <dbReference type="ARBA" id="ARBA00007935"/>
    </source>
</evidence>
<keyword evidence="10" id="KW-1185">Reference proteome</keyword>
<evidence type="ECO:0000256" key="8">
    <source>
        <dbReference type="SAM" id="Phobius"/>
    </source>
</evidence>
<feature type="transmembrane region" description="Helical" evidence="8">
    <location>
        <begin position="280"/>
        <end position="297"/>
    </location>
</feature>
<dbReference type="InterPro" id="IPR037294">
    <property type="entry name" value="ABC_BtuC-like"/>
</dbReference>
<keyword evidence="6 8" id="KW-1133">Transmembrane helix</keyword>
<dbReference type="GO" id="GO:0022857">
    <property type="term" value="F:transmembrane transporter activity"/>
    <property type="evidence" value="ECO:0007669"/>
    <property type="project" value="InterPro"/>
</dbReference>
<dbReference type="KEGG" id="zpl:ZBT109_1302"/>
<feature type="transmembrane region" description="Helical" evidence="8">
    <location>
        <begin position="116"/>
        <end position="137"/>
    </location>
</feature>
<feature type="transmembrane region" description="Helical" evidence="8">
    <location>
        <begin position="303"/>
        <end position="325"/>
    </location>
</feature>
<keyword evidence="3" id="KW-0813">Transport</keyword>
<dbReference type="PANTHER" id="PTHR30472:SF25">
    <property type="entry name" value="ABC TRANSPORTER PERMEASE PROTEIN MJ0876-RELATED"/>
    <property type="match status" value="1"/>
</dbReference>
<evidence type="ECO:0000313" key="10">
    <source>
        <dbReference type="Proteomes" id="UP000267342"/>
    </source>
</evidence>
<feature type="transmembrane region" description="Helical" evidence="8">
    <location>
        <begin position="91"/>
        <end position="110"/>
    </location>
</feature>
<evidence type="ECO:0000256" key="7">
    <source>
        <dbReference type="ARBA" id="ARBA00023136"/>
    </source>
</evidence>
<dbReference type="Proteomes" id="UP000267342">
    <property type="component" value="Chromosome"/>
</dbReference>
<feature type="transmembrane region" description="Helical" evidence="8">
    <location>
        <begin position="63"/>
        <end position="84"/>
    </location>
</feature>
<evidence type="ECO:0000256" key="5">
    <source>
        <dbReference type="ARBA" id="ARBA00022692"/>
    </source>
</evidence>
<feature type="transmembrane region" description="Helical" evidence="8">
    <location>
        <begin position="157"/>
        <end position="182"/>
    </location>
</feature>
<evidence type="ECO:0000256" key="4">
    <source>
        <dbReference type="ARBA" id="ARBA00022475"/>
    </source>
</evidence>
<dbReference type="STRING" id="1123510.GCA_000620025_00297"/>
<dbReference type="CDD" id="cd06550">
    <property type="entry name" value="TM_ABC_iron-siderophores_like"/>
    <property type="match status" value="1"/>
</dbReference>
<evidence type="ECO:0000256" key="3">
    <source>
        <dbReference type="ARBA" id="ARBA00022448"/>
    </source>
</evidence>
<evidence type="ECO:0000313" key="9">
    <source>
        <dbReference type="EMBL" id="BBG30062.1"/>
    </source>
</evidence>
<organism evidence="9 10">
    <name type="scientific">Zymobacter palmae</name>
    <dbReference type="NCBI Taxonomy" id="33074"/>
    <lineage>
        <taxon>Bacteria</taxon>
        <taxon>Pseudomonadati</taxon>
        <taxon>Pseudomonadota</taxon>
        <taxon>Gammaproteobacteria</taxon>
        <taxon>Oceanospirillales</taxon>
        <taxon>Halomonadaceae</taxon>
        <taxon>Zymobacter group</taxon>
        <taxon>Zymobacter</taxon>
    </lineage>
</organism>
<feature type="transmembrane region" description="Helical" evidence="8">
    <location>
        <begin position="250"/>
        <end position="268"/>
    </location>
</feature>
<comment type="subcellular location">
    <subcellularLocation>
        <location evidence="1">Cell membrane</location>
        <topology evidence="1">Multi-pass membrane protein</topology>
    </subcellularLocation>
</comment>
<dbReference type="RefSeq" id="WP_038278893.1">
    <property type="nucleotide sequence ID" value="NZ_AP018933.1"/>
</dbReference>
<keyword evidence="4" id="KW-1003">Cell membrane</keyword>
<dbReference type="Pfam" id="PF01032">
    <property type="entry name" value="FecCD"/>
    <property type="match status" value="1"/>
</dbReference>
<dbReference type="SUPFAM" id="SSF81345">
    <property type="entry name" value="ABC transporter involved in vitamin B12 uptake, BtuC"/>
    <property type="match status" value="1"/>
</dbReference>
<keyword evidence="5 8" id="KW-0812">Transmembrane</keyword>
<accession>A0A348HEL0</accession>
<evidence type="ECO:0000256" key="6">
    <source>
        <dbReference type="ARBA" id="ARBA00022989"/>
    </source>
</evidence>
<name>A0A348HEL0_9GAMM</name>
<gene>
    <name evidence="9" type="ORF">ZBT109_1302</name>
</gene>